<feature type="compositionally biased region" description="Basic and acidic residues" evidence="3">
    <location>
        <begin position="678"/>
        <end position="694"/>
    </location>
</feature>
<comment type="caution">
    <text evidence="5">The sequence shown here is derived from an EMBL/GenBank/DDBJ whole genome shotgun (WGS) entry which is preliminary data.</text>
</comment>
<dbReference type="UniPathway" id="UPA00074">
    <property type="reaction ID" value="UER00130"/>
</dbReference>
<feature type="compositionally biased region" description="Basic residues" evidence="3">
    <location>
        <begin position="390"/>
        <end position="401"/>
    </location>
</feature>
<dbReference type="NCBIfam" id="NF033503">
    <property type="entry name" value="LarB"/>
    <property type="match status" value="1"/>
</dbReference>
<dbReference type="GO" id="GO:0006189">
    <property type="term" value="P:'de novo' IMP biosynthetic process"/>
    <property type="evidence" value="ECO:0007669"/>
    <property type="project" value="UniProtKB-UniPathway"/>
</dbReference>
<feature type="compositionally biased region" description="Basic and acidic residues" evidence="3">
    <location>
        <begin position="629"/>
        <end position="640"/>
    </location>
</feature>
<feature type="compositionally biased region" description="Polar residues" evidence="3">
    <location>
        <begin position="326"/>
        <end position="339"/>
    </location>
</feature>
<dbReference type="SMART" id="SM01001">
    <property type="entry name" value="AIRC"/>
    <property type="match status" value="1"/>
</dbReference>
<feature type="compositionally biased region" description="Low complexity" evidence="3">
    <location>
        <begin position="641"/>
        <end position="657"/>
    </location>
</feature>
<feature type="region of interest" description="Disordered" evidence="3">
    <location>
        <begin position="546"/>
        <end position="694"/>
    </location>
</feature>
<evidence type="ECO:0000313" key="6">
    <source>
        <dbReference type="Proteomes" id="UP000052943"/>
    </source>
</evidence>
<dbReference type="GO" id="GO:0016787">
    <property type="term" value="F:hydrolase activity"/>
    <property type="evidence" value="ECO:0007669"/>
    <property type="project" value="InterPro"/>
</dbReference>
<comment type="pathway">
    <text evidence="1">Purine metabolism; IMP biosynthesis via de novo pathway; 5-amino-1-(5-phospho-D-ribosyl)imidazole-4-carboxylate from 5-amino-1-(5-phospho-D-ribosyl)imidazole (carboxylase route): step 1/1.</text>
</comment>
<dbReference type="EC" id="4.1.1.21" evidence="2"/>
<dbReference type="STRING" id="4790.A0A0W8C8S3"/>
<name>A0A0W8C8S3_PHYNI</name>
<accession>A0A0W8C8S3</accession>
<dbReference type="Gene3D" id="3.40.50.1970">
    <property type="match status" value="1"/>
</dbReference>
<dbReference type="Proteomes" id="UP000052943">
    <property type="component" value="Unassembled WGS sequence"/>
</dbReference>
<sequence>MTLVGVLRSRRHTLLHVAASTISGERAVPKLRVATLSTSSNSHLEDKKPILELLQRVADGKVSPQEAAELCGPAAEYEAVGDFAKIDTKREARTGFPEVVYAESKTSQQVAAIMKAMIDGGEDNVMASRVTPQAADQIRALMPGQHLTYYEMPRILASKTLESATKGDDCPTACVLCAGTSDLPVAEEAAVTLELADYRVTRLYDVGVAGIHRLLRNQHILRASDVAICVAGMDGALPGVVGGLTSAPVIAVPTSVGYGAAFGGLAPLLTMLNACSPGVGVVNIDNGFGAAVLAASHCWEYRNCFKLLKSITFRPRALMGRKKSPVTRNKSISRHPQANRSTLSTSSQSSLRGQASIKQKLTVMDTESSSDSLPPGQNLHTALPIGREARVRRPKHRRKRRSSGDDVAVSRCDDSSDEEREEEEQEQEEMITISAAELEKWQQRVIAHVEDHFTNEQLKRIAEFGRVHGTIMQEARQYVGNVEMQLKRQFEEERTSLRAQAEEYVAKAEVEKESWRQKAGDLRKQVEELHKQIDKLEVENDALKMEKAQNSQSEEEQQENREQTLQTHSPPNNQTQVQPEGEVSGKVENQPAKGNGYELSGSGSLHPPLDGKQVPDGHSSVLEPTNPAPHHDIGLGKDQHQQTQVPVQQSCVSSSPVNGTTQLKPSVTQDGLLTTKTPEPRNDAGKLRAPGEDA</sequence>
<feature type="compositionally biased region" description="Polar residues" evidence="3">
    <location>
        <begin position="658"/>
        <end position="677"/>
    </location>
</feature>
<dbReference type="PANTHER" id="PTHR43064">
    <property type="entry name" value="PHOSPHORIBOSYLAMINOIMIDAZOLE CARBOXYLASE-RELATED"/>
    <property type="match status" value="1"/>
</dbReference>
<evidence type="ECO:0000313" key="5">
    <source>
        <dbReference type="EMBL" id="KUF80452.1"/>
    </source>
</evidence>
<feature type="compositionally biased region" description="Low complexity" evidence="3">
    <location>
        <begin position="340"/>
        <end position="356"/>
    </location>
</feature>
<proteinExistence type="predicted"/>
<evidence type="ECO:0000256" key="2">
    <source>
        <dbReference type="ARBA" id="ARBA00012329"/>
    </source>
</evidence>
<dbReference type="Pfam" id="PF00731">
    <property type="entry name" value="AIRC"/>
    <property type="match status" value="1"/>
</dbReference>
<dbReference type="EMBL" id="LNFO01004567">
    <property type="protein sequence ID" value="KUF80452.1"/>
    <property type="molecule type" value="Genomic_DNA"/>
</dbReference>
<feature type="compositionally biased region" description="Acidic residues" evidence="3">
    <location>
        <begin position="415"/>
        <end position="427"/>
    </location>
</feature>
<organism evidence="5 6">
    <name type="scientific">Phytophthora nicotianae</name>
    <name type="common">Potato buckeye rot agent</name>
    <name type="synonym">Phytophthora parasitica</name>
    <dbReference type="NCBI Taxonomy" id="4792"/>
    <lineage>
        <taxon>Eukaryota</taxon>
        <taxon>Sar</taxon>
        <taxon>Stramenopiles</taxon>
        <taxon>Oomycota</taxon>
        <taxon>Peronosporomycetes</taxon>
        <taxon>Peronosporales</taxon>
        <taxon>Peronosporaceae</taxon>
        <taxon>Phytophthora</taxon>
    </lineage>
</organism>
<reference evidence="5 6" key="1">
    <citation type="submission" date="2015-11" db="EMBL/GenBank/DDBJ databases">
        <title>Genomes and virulence difference between two physiological races of Phytophthora nicotianae.</title>
        <authorList>
            <person name="Liu H."/>
            <person name="Ma X."/>
            <person name="Yu H."/>
            <person name="Fang D."/>
            <person name="Li Y."/>
            <person name="Wang X."/>
            <person name="Wang W."/>
            <person name="Dong Y."/>
            <person name="Xiao B."/>
        </authorList>
    </citation>
    <scope>NUCLEOTIDE SEQUENCE [LARGE SCALE GENOMIC DNA]</scope>
    <source>
        <strain evidence="6">race 0</strain>
    </source>
</reference>
<dbReference type="SUPFAM" id="SSF52255">
    <property type="entry name" value="N5-CAIR mutase (phosphoribosylaminoimidazole carboxylase, PurE)"/>
    <property type="match status" value="1"/>
</dbReference>
<evidence type="ECO:0000256" key="3">
    <source>
        <dbReference type="SAM" id="MobiDB-lite"/>
    </source>
</evidence>
<dbReference type="OrthoDB" id="10062183at2759"/>
<evidence type="ECO:0000256" key="1">
    <source>
        <dbReference type="ARBA" id="ARBA00004747"/>
    </source>
</evidence>
<protein>
    <recommendedName>
        <fullName evidence="2">phosphoribosylaminoimidazole carboxylase</fullName>
        <ecNumber evidence="2">4.1.1.21</ecNumber>
    </recommendedName>
</protein>
<dbReference type="InterPro" id="IPR000031">
    <property type="entry name" value="PurE_dom"/>
</dbReference>
<dbReference type="PANTHER" id="PTHR43064:SF1">
    <property type="entry name" value="SLL1489 PROTEIN"/>
    <property type="match status" value="1"/>
</dbReference>
<evidence type="ECO:0000259" key="4">
    <source>
        <dbReference type="SMART" id="SM01001"/>
    </source>
</evidence>
<dbReference type="InterPro" id="IPR039476">
    <property type="entry name" value="P2CMN_synthase_LarB"/>
</dbReference>
<gene>
    <name evidence="5" type="ORF">AM587_10017546</name>
</gene>
<dbReference type="GO" id="GO:0004638">
    <property type="term" value="F:phosphoribosylaminoimidazole carboxylase activity"/>
    <property type="evidence" value="ECO:0007669"/>
    <property type="project" value="UniProtKB-EC"/>
</dbReference>
<feature type="domain" description="PurE" evidence="4">
    <location>
        <begin position="171"/>
        <end position="313"/>
    </location>
</feature>
<feature type="region of interest" description="Disordered" evidence="3">
    <location>
        <begin position="320"/>
        <end position="427"/>
    </location>
</feature>
<feature type="compositionally biased region" description="Polar residues" evidence="3">
    <location>
        <begin position="564"/>
        <end position="578"/>
    </location>
</feature>
<dbReference type="AlphaFoldDB" id="A0A0W8C8S3"/>